<keyword evidence="1" id="KW-0677">Repeat</keyword>
<feature type="repeat" description="PPR" evidence="2">
    <location>
        <begin position="57"/>
        <end position="91"/>
    </location>
</feature>
<dbReference type="PANTHER" id="PTHR47926">
    <property type="entry name" value="PENTATRICOPEPTIDE REPEAT-CONTAINING PROTEIN"/>
    <property type="match status" value="1"/>
</dbReference>
<protein>
    <submittedName>
        <fullName evidence="3">Pentatricopeptide repeat-containing protein</fullName>
    </submittedName>
</protein>
<comment type="caution">
    <text evidence="3">The sequence shown here is derived from an EMBL/GenBank/DDBJ whole genome shotgun (WGS) entry which is preliminary data.</text>
</comment>
<dbReference type="InterPro" id="IPR011990">
    <property type="entry name" value="TPR-like_helical_dom_sf"/>
</dbReference>
<dbReference type="EMBL" id="JACGWJ010000017">
    <property type="protein sequence ID" value="KAL0356414.1"/>
    <property type="molecule type" value="Genomic_DNA"/>
</dbReference>
<dbReference type="SUPFAM" id="SSF48452">
    <property type="entry name" value="TPR-like"/>
    <property type="match status" value="1"/>
</dbReference>
<dbReference type="AlphaFoldDB" id="A0AAW2PL05"/>
<dbReference type="GO" id="GO:0009451">
    <property type="term" value="P:RNA modification"/>
    <property type="evidence" value="ECO:0007669"/>
    <property type="project" value="InterPro"/>
</dbReference>
<accession>A0AAW2PL05</accession>
<reference evidence="3" key="1">
    <citation type="submission" date="2020-06" db="EMBL/GenBank/DDBJ databases">
        <authorList>
            <person name="Li T."/>
            <person name="Hu X."/>
            <person name="Zhang T."/>
            <person name="Song X."/>
            <person name="Zhang H."/>
            <person name="Dai N."/>
            <person name="Sheng W."/>
            <person name="Hou X."/>
            <person name="Wei L."/>
        </authorList>
    </citation>
    <scope>NUCLEOTIDE SEQUENCE</scope>
    <source>
        <strain evidence="3">G02</strain>
        <tissue evidence="3">Leaf</tissue>
    </source>
</reference>
<organism evidence="3">
    <name type="scientific">Sesamum radiatum</name>
    <name type="common">Black benniseed</name>
    <dbReference type="NCBI Taxonomy" id="300843"/>
    <lineage>
        <taxon>Eukaryota</taxon>
        <taxon>Viridiplantae</taxon>
        <taxon>Streptophyta</taxon>
        <taxon>Embryophyta</taxon>
        <taxon>Tracheophyta</taxon>
        <taxon>Spermatophyta</taxon>
        <taxon>Magnoliopsida</taxon>
        <taxon>eudicotyledons</taxon>
        <taxon>Gunneridae</taxon>
        <taxon>Pentapetalae</taxon>
        <taxon>asterids</taxon>
        <taxon>lamiids</taxon>
        <taxon>Lamiales</taxon>
        <taxon>Pedaliaceae</taxon>
        <taxon>Sesamum</taxon>
    </lineage>
</organism>
<dbReference type="InterPro" id="IPR002885">
    <property type="entry name" value="PPR_rpt"/>
</dbReference>
<dbReference type="GO" id="GO:0003723">
    <property type="term" value="F:RNA binding"/>
    <property type="evidence" value="ECO:0007669"/>
    <property type="project" value="InterPro"/>
</dbReference>
<gene>
    <name evidence="3" type="ORF">Sradi_4088300</name>
</gene>
<evidence type="ECO:0000256" key="1">
    <source>
        <dbReference type="ARBA" id="ARBA00022737"/>
    </source>
</evidence>
<sequence length="131" mass="15161">MGELGRRGNVSAARKLFESMPDRDKVSYASMISIYLKNDEFQKAERLYYEIPDGMRSIVADSAMVHAYAKAGRMDRAREIFDEMPERNAFSWTSLISGYFKLGRVGDALSFLGKCQKEKKMRLHGLMWFWV</sequence>
<dbReference type="Pfam" id="PF01535">
    <property type="entry name" value="PPR"/>
    <property type="match status" value="4"/>
</dbReference>
<evidence type="ECO:0000313" key="3">
    <source>
        <dbReference type="EMBL" id="KAL0356414.1"/>
    </source>
</evidence>
<proteinExistence type="predicted"/>
<dbReference type="InterPro" id="IPR046960">
    <property type="entry name" value="PPR_At4g14850-like_plant"/>
</dbReference>
<evidence type="ECO:0000256" key="2">
    <source>
        <dbReference type="PROSITE-ProRule" id="PRU00708"/>
    </source>
</evidence>
<dbReference type="NCBIfam" id="TIGR00756">
    <property type="entry name" value="PPR"/>
    <property type="match status" value="3"/>
</dbReference>
<name>A0AAW2PL05_SESRA</name>
<reference evidence="3" key="2">
    <citation type="journal article" date="2024" name="Plant">
        <title>Genomic evolution and insights into agronomic trait innovations of Sesamum species.</title>
        <authorList>
            <person name="Miao H."/>
            <person name="Wang L."/>
            <person name="Qu L."/>
            <person name="Liu H."/>
            <person name="Sun Y."/>
            <person name="Le M."/>
            <person name="Wang Q."/>
            <person name="Wei S."/>
            <person name="Zheng Y."/>
            <person name="Lin W."/>
            <person name="Duan Y."/>
            <person name="Cao H."/>
            <person name="Xiong S."/>
            <person name="Wang X."/>
            <person name="Wei L."/>
            <person name="Li C."/>
            <person name="Ma Q."/>
            <person name="Ju M."/>
            <person name="Zhao R."/>
            <person name="Li G."/>
            <person name="Mu C."/>
            <person name="Tian Q."/>
            <person name="Mei H."/>
            <person name="Zhang T."/>
            <person name="Gao T."/>
            <person name="Zhang H."/>
        </authorList>
    </citation>
    <scope>NUCLEOTIDE SEQUENCE</scope>
    <source>
        <strain evidence="3">G02</strain>
    </source>
</reference>
<dbReference type="Gene3D" id="1.25.40.10">
    <property type="entry name" value="Tetratricopeptide repeat domain"/>
    <property type="match status" value="2"/>
</dbReference>
<dbReference type="PROSITE" id="PS51375">
    <property type="entry name" value="PPR"/>
    <property type="match status" value="1"/>
</dbReference>